<accession>A0A372KIN7</accession>
<feature type="non-terminal residue" evidence="1">
    <location>
        <position position="133"/>
    </location>
</feature>
<name>A0A372KIN7_9STRE</name>
<comment type="caution">
    <text evidence="1">The sequence shown here is derived from an EMBL/GenBank/DDBJ whole genome shotgun (WGS) entry which is preliminary data.</text>
</comment>
<dbReference type="EMBL" id="QVQZ01000081">
    <property type="protein sequence ID" value="RFU52139.1"/>
    <property type="molecule type" value="Genomic_DNA"/>
</dbReference>
<dbReference type="Proteomes" id="UP000262901">
    <property type="component" value="Unassembled WGS sequence"/>
</dbReference>
<evidence type="ECO:0000313" key="1">
    <source>
        <dbReference type="EMBL" id="RFU52139.1"/>
    </source>
</evidence>
<gene>
    <name evidence="1" type="ORF">DDV23_11275</name>
</gene>
<reference evidence="1 2" key="1">
    <citation type="submission" date="2018-08" db="EMBL/GenBank/DDBJ databases">
        <title>Draft genome of Streptococcus sp. nov. Z1.</title>
        <authorList>
            <person name="Tian Z."/>
        </authorList>
    </citation>
    <scope>NUCLEOTIDE SEQUENCE [LARGE SCALE GENOMIC DNA]</scope>
    <source>
        <strain evidence="2">Z1(2018)</strain>
    </source>
</reference>
<dbReference type="AlphaFoldDB" id="A0A372KIN7"/>
<proteinExistence type="predicted"/>
<organism evidence="1 2">
    <name type="scientific">Streptococcus chenjunshii</name>
    <dbReference type="NCBI Taxonomy" id="2173853"/>
    <lineage>
        <taxon>Bacteria</taxon>
        <taxon>Bacillati</taxon>
        <taxon>Bacillota</taxon>
        <taxon>Bacilli</taxon>
        <taxon>Lactobacillales</taxon>
        <taxon>Streptococcaceae</taxon>
        <taxon>Streptococcus</taxon>
    </lineage>
</organism>
<protein>
    <submittedName>
        <fullName evidence="1">Uncharacterized protein</fullName>
    </submittedName>
</protein>
<evidence type="ECO:0000313" key="2">
    <source>
        <dbReference type="Proteomes" id="UP000262901"/>
    </source>
</evidence>
<sequence>MSELSGAEKLERRVDVSAEISDYVYTYEQNYTKALKDNPKLNQDELNKKALKDFYVPNNTTITDAMYDEETGVAALAVEDSQTGETYIAYAGTNMKADGMTDVTSDMAIGTNDALYLEELEKKAAAFYEKVER</sequence>